<feature type="transmembrane region" description="Helical" evidence="1">
    <location>
        <begin position="49"/>
        <end position="67"/>
    </location>
</feature>
<name>A0A7Y9DYN1_9PSEU</name>
<proteinExistence type="predicted"/>
<evidence type="ECO:0008006" key="4">
    <source>
        <dbReference type="Google" id="ProtNLM"/>
    </source>
</evidence>
<evidence type="ECO:0000256" key="1">
    <source>
        <dbReference type="SAM" id="Phobius"/>
    </source>
</evidence>
<dbReference type="AlphaFoldDB" id="A0A7Y9DYN1"/>
<feature type="transmembrane region" description="Helical" evidence="1">
    <location>
        <begin position="14"/>
        <end position="37"/>
    </location>
</feature>
<sequence>MGLSVPSVWLNLDYYLSLLIWVVAIPVGLYAFIHALLQRADAFTAVDKLTKPAWCAITGVGALLLVISFGGPVSGFAILWLVALCAVLVYLVDVRPKVTEVQQGGRW</sequence>
<protein>
    <recommendedName>
        <fullName evidence="4">DUF2516 family protein</fullName>
    </recommendedName>
</protein>
<reference evidence="2 3" key="1">
    <citation type="submission" date="2020-07" db="EMBL/GenBank/DDBJ databases">
        <title>Sequencing the genomes of 1000 actinobacteria strains.</title>
        <authorList>
            <person name="Klenk H.-P."/>
        </authorList>
    </citation>
    <scope>NUCLEOTIDE SEQUENCE [LARGE SCALE GENOMIC DNA]</scope>
    <source>
        <strain evidence="2 3">DSM 45772</strain>
    </source>
</reference>
<dbReference type="InterPro" id="IPR019662">
    <property type="entry name" value="DUF2516"/>
</dbReference>
<keyword evidence="1" id="KW-1133">Transmembrane helix</keyword>
<dbReference type="Pfam" id="PF10724">
    <property type="entry name" value="DUF2516"/>
    <property type="match status" value="1"/>
</dbReference>
<keyword evidence="3" id="KW-1185">Reference proteome</keyword>
<keyword evidence="1" id="KW-0812">Transmembrane</keyword>
<accession>A0A7Y9DYN1</accession>
<evidence type="ECO:0000313" key="2">
    <source>
        <dbReference type="EMBL" id="NYD37917.1"/>
    </source>
</evidence>
<dbReference type="EMBL" id="JACCBN010000001">
    <property type="protein sequence ID" value="NYD37917.1"/>
    <property type="molecule type" value="Genomic_DNA"/>
</dbReference>
<feature type="transmembrane region" description="Helical" evidence="1">
    <location>
        <begin position="73"/>
        <end position="92"/>
    </location>
</feature>
<evidence type="ECO:0000313" key="3">
    <source>
        <dbReference type="Proteomes" id="UP000535890"/>
    </source>
</evidence>
<dbReference type="Proteomes" id="UP000535890">
    <property type="component" value="Unassembled WGS sequence"/>
</dbReference>
<gene>
    <name evidence="2" type="ORF">BJ983_004019</name>
</gene>
<comment type="caution">
    <text evidence="2">The sequence shown here is derived from an EMBL/GenBank/DDBJ whole genome shotgun (WGS) entry which is preliminary data.</text>
</comment>
<organism evidence="2 3">
    <name type="scientific">Actinomycetospora corticicola</name>
    <dbReference type="NCBI Taxonomy" id="663602"/>
    <lineage>
        <taxon>Bacteria</taxon>
        <taxon>Bacillati</taxon>
        <taxon>Actinomycetota</taxon>
        <taxon>Actinomycetes</taxon>
        <taxon>Pseudonocardiales</taxon>
        <taxon>Pseudonocardiaceae</taxon>
        <taxon>Actinomycetospora</taxon>
    </lineage>
</organism>
<keyword evidence="1" id="KW-0472">Membrane</keyword>
<dbReference type="RefSeq" id="WP_425484777.1">
    <property type="nucleotide sequence ID" value="NZ_BAABHP010000024.1"/>
</dbReference>